<evidence type="ECO:0000256" key="10">
    <source>
        <dbReference type="ARBA" id="ARBA00023237"/>
    </source>
</evidence>
<dbReference type="InterPro" id="IPR050298">
    <property type="entry name" value="Gram-neg_bact_OMP"/>
</dbReference>
<protein>
    <submittedName>
        <fullName evidence="13">Outer membrane porin protein 32</fullName>
    </submittedName>
</protein>
<keyword evidence="3" id="KW-0813">Transport</keyword>
<evidence type="ECO:0000313" key="13">
    <source>
        <dbReference type="EMBL" id="AXF85102.1"/>
    </source>
</evidence>
<feature type="domain" description="Porin" evidence="12">
    <location>
        <begin position="13"/>
        <end position="373"/>
    </location>
</feature>
<evidence type="ECO:0000256" key="5">
    <source>
        <dbReference type="ARBA" id="ARBA00022692"/>
    </source>
</evidence>
<evidence type="ECO:0000256" key="11">
    <source>
        <dbReference type="SAM" id="SignalP"/>
    </source>
</evidence>
<keyword evidence="6 11" id="KW-0732">Signal</keyword>
<keyword evidence="14" id="KW-1185">Reference proteome</keyword>
<keyword evidence="4" id="KW-1134">Transmembrane beta strand</keyword>
<evidence type="ECO:0000256" key="7">
    <source>
        <dbReference type="ARBA" id="ARBA00023065"/>
    </source>
</evidence>
<evidence type="ECO:0000256" key="6">
    <source>
        <dbReference type="ARBA" id="ARBA00022729"/>
    </source>
</evidence>
<reference evidence="14" key="1">
    <citation type="submission" date="2018-07" db="EMBL/GenBank/DDBJ databases">
        <authorList>
            <person name="Kim H."/>
        </authorList>
    </citation>
    <scope>NUCLEOTIDE SEQUENCE [LARGE SCALE GENOMIC DNA]</scope>
    <source>
        <strain evidence="14">F02</strain>
    </source>
</reference>
<keyword evidence="9" id="KW-0472">Membrane</keyword>
<dbReference type="GO" id="GO:0046930">
    <property type="term" value="C:pore complex"/>
    <property type="evidence" value="ECO:0007669"/>
    <property type="project" value="UniProtKB-KW"/>
</dbReference>
<dbReference type="CDD" id="cd00342">
    <property type="entry name" value="gram_neg_porins"/>
    <property type="match status" value="1"/>
</dbReference>
<keyword evidence="7" id="KW-0406">Ion transport</keyword>
<sequence>MKKTLIALGLMSAFGAVHAESSVTLYGNINVAVTKKGSAGVTLKGQEYRYASHIGFTGKEDLGSGYAAIFKLEAELEPDTGSGVYGADKKQFGFNRHSYVGLVTPYGAFRFGRSTTPFVNMWIGGNFGEGRGIGEFTAGLAGTGLRTTQPEVGARWNNAMFYDVKKGGFAAGLAVTTKGSQSLVPTRLATLYAADGVTPLAPATSSVDNEGVSGTKPAYGAYARYEAKSGMWGYKVGAAYQVDNGSSYAASSNSKNAPAESKNAWLVGTGLSYGSATLSAAYAQSKIDNTDLSVAAGARLRTGKSKTLFVSLGYDVTPSDHVYASYGRYKRHNVYQFATGLVGEGDIAGSQYSVGYEHRLSKRTVIYANVRKVANITNSCSATVGTTPVPATSPYYRGCGVAIATVNSVLDTEKGWSYDLGISHKF</sequence>
<dbReference type="RefSeq" id="WP_114562337.1">
    <property type="nucleotide sequence ID" value="NZ_CP031124.1"/>
</dbReference>
<dbReference type="Pfam" id="PF13609">
    <property type="entry name" value="Porin_4"/>
    <property type="match status" value="1"/>
</dbReference>
<dbReference type="AlphaFoldDB" id="A0A345D9R4"/>
<dbReference type="Proteomes" id="UP000252182">
    <property type="component" value="Chromosome"/>
</dbReference>
<gene>
    <name evidence="13" type="ORF">DTO96_100821</name>
</gene>
<keyword evidence="10" id="KW-0998">Cell outer membrane</keyword>
<dbReference type="EMBL" id="CP031124">
    <property type="protein sequence ID" value="AXF85102.1"/>
    <property type="molecule type" value="Genomic_DNA"/>
</dbReference>
<dbReference type="Gene3D" id="2.40.160.10">
    <property type="entry name" value="Porin"/>
    <property type="match status" value="1"/>
</dbReference>
<evidence type="ECO:0000256" key="9">
    <source>
        <dbReference type="ARBA" id="ARBA00023136"/>
    </source>
</evidence>
<dbReference type="GO" id="GO:0006811">
    <property type="term" value="P:monoatomic ion transport"/>
    <property type="evidence" value="ECO:0007669"/>
    <property type="project" value="UniProtKB-KW"/>
</dbReference>
<evidence type="ECO:0000256" key="1">
    <source>
        <dbReference type="ARBA" id="ARBA00004571"/>
    </source>
</evidence>
<organism evidence="13 14">
    <name type="scientific">Ephemeroptericola cinctiostellae</name>
    <dbReference type="NCBI Taxonomy" id="2268024"/>
    <lineage>
        <taxon>Bacteria</taxon>
        <taxon>Pseudomonadati</taxon>
        <taxon>Pseudomonadota</taxon>
        <taxon>Betaproteobacteria</taxon>
        <taxon>Burkholderiales</taxon>
        <taxon>Burkholderiaceae</taxon>
        <taxon>Ephemeroptericola</taxon>
    </lineage>
</organism>
<dbReference type="GO" id="GO:0015288">
    <property type="term" value="F:porin activity"/>
    <property type="evidence" value="ECO:0007669"/>
    <property type="project" value="UniProtKB-KW"/>
</dbReference>
<evidence type="ECO:0000256" key="2">
    <source>
        <dbReference type="ARBA" id="ARBA00011233"/>
    </source>
</evidence>
<comment type="subcellular location">
    <subcellularLocation>
        <location evidence="1">Cell outer membrane</location>
        <topology evidence="1">Multi-pass membrane protein</topology>
    </subcellularLocation>
</comment>
<keyword evidence="5" id="KW-0812">Transmembrane</keyword>
<dbReference type="PANTHER" id="PTHR34501:SF9">
    <property type="entry name" value="MAJOR OUTER MEMBRANE PROTEIN P.IA"/>
    <property type="match status" value="1"/>
</dbReference>
<dbReference type="InterPro" id="IPR023614">
    <property type="entry name" value="Porin_dom_sf"/>
</dbReference>
<dbReference type="SUPFAM" id="SSF56935">
    <property type="entry name" value="Porins"/>
    <property type="match status" value="1"/>
</dbReference>
<evidence type="ECO:0000259" key="12">
    <source>
        <dbReference type="Pfam" id="PF13609"/>
    </source>
</evidence>
<evidence type="ECO:0000256" key="8">
    <source>
        <dbReference type="ARBA" id="ARBA00023114"/>
    </source>
</evidence>
<dbReference type="InterPro" id="IPR033900">
    <property type="entry name" value="Gram_neg_porin_domain"/>
</dbReference>
<proteinExistence type="predicted"/>
<dbReference type="KEGG" id="hyf:DTO96_100821"/>
<feature type="chain" id="PRO_5016732046" evidence="11">
    <location>
        <begin position="20"/>
        <end position="426"/>
    </location>
</feature>
<evidence type="ECO:0000256" key="4">
    <source>
        <dbReference type="ARBA" id="ARBA00022452"/>
    </source>
</evidence>
<name>A0A345D9R4_9BURK</name>
<dbReference type="PANTHER" id="PTHR34501">
    <property type="entry name" value="PROTEIN YDDL-RELATED"/>
    <property type="match status" value="1"/>
</dbReference>
<dbReference type="GO" id="GO:0009279">
    <property type="term" value="C:cell outer membrane"/>
    <property type="evidence" value="ECO:0007669"/>
    <property type="project" value="UniProtKB-SubCell"/>
</dbReference>
<dbReference type="OrthoDB" id="8982743at2"/>
<feature type="signal peptide" evidence="11">
    <location>
        <begin position="1"/>
        <end position="19"/>
    </location>
</feature>
<evidence type="ECO:0000256" key="3">
    <source>
        <dbReference type="ARBA" id="ARBA00022448"/>
    </source>
</evidence>
<comment type="subunit">
    <text evidence="2">Homotrimer.</text>
</comment>
<accession>A0A345D9R4</accession>
<keyword evidence="8" id="KW-0626">Porin</keyword>
<evidence type="ECO:0000313" key="14">
    <source>
        <dbReference type="Proteomes" id="UP000252182"/>
    </source>
</evidence>